<proteinExistence type="predicted"/>
<gene>
    <name evidence="1" type="ORF">ABID21_002353</name>
</gene>
<dbReference type="RefSeq" id="WP_247244143.1">
    <property type="nucleotide sequence ID" value="NZ_JALJRA010000008.1"/>
</dbReference>
<evidence type="ECO:0008006" key="3">
    <source>
        <dbReference type="Google" id="ProtNLM"/>
    </source>
</evidence>
<sequence>MNASWKTPVIISIGEPPVETSIGSIEAAAWALIEDWPTEEGPALDRALTTCTGVMEGKRKPDEARASFVAAASEAGILVRS</sequence>
<evidence type="ECO:0000313" key="2">
    <source>
        <dbReference type="Proteomes" id="UP001549031"/>
    </source>
</evidence>
<dbReference type="InterPro" id="IPR010385">
    <property type="entry name" value="DUF982"/>
</dbReference>
<keyword evidence="2" id="KW-1185">Reference proteome</keyword>
<protein>
    <recommendedName>
        <fullName evidence="3">DUF982 domain-containing protein</fullName>
    </recommendedName>
</protein>
<name>A0ABV2H6R5_9HYPH</name>
<reference evidence="1 2" key="1">
    <citation type="submission" date="2024-06" db="EMBL/GenBank/DDBJ databases">
        <title>Genomic Encyclopedia of Type Strains, Phase IV (KMG-IV): sequencing the most valuable type-strain genomes for metagenomic binning, comparative biology and taxonomic classification.</title>
        <authorList>
            <person name="Goeker M."/>
        </authorList>
    </citation>
    <scope>NUCLEOTIDE SEQUENCE [LARGE SCALE GENOMIC DNA]</scope>
    <source>
        <strain evidence="1 2">DSM 105042</strain>
    </source>
</reference>
<comment type="caution">
    <text evidence="1">The sequence shown here is derived from an EMBL/GenBank/DDBJ whole genome shotgun (WGS) entry which is preliminary data.</text>
</comment>
<dbReference type="EMBL" id="JBEPLJ010000008">
    <property type="protein sequence ID" value="MET3586236.1"/>
    <property type="molecule type" value="Genomic_DNA"/>
</dbReference>
<evidence type="ECO:0000313" key="1">
    <source>
        <dbReference type="EMBL" id="MET3586236.1"/>
    </source>
</evidence>
<dbReference type="Gene3D" id="6.10.250.730">
    <property type="match status" value="1"/>
</dbReference>
<dbReference type="Pfam" id="PF06169">
    <property type="entry name" value="DUF982"/>
    <property type="match status" value="1"/>
</dbReference>
<organism evidence="1 2">
    <name type="scientific">Pseudorhizobium tarimense</name>
    <dbReference type="NCBI Taxonomy" id="1079109"/>
    <lineage>
        <taxon>Bacteria</taxon>
        <taxon>Pseudomonadati</taxon>
        <taxon>Pseudomonadota</taxon>
        <taxon>Alphaproteobacteria</taxon>
        <taxon>Hyphomicrobiales</taxon>
        <taxon>Rhizobiaceae</taxon>
        <taxon>Rhizobium/Agrobacterium group</taxon>
        <taxon>Pseudorhizobium</taxon>
    </lineage>
</organism>
<accession>A0ABV2H6R5</accession>
<dbReference type="Proteomes" id="UP001549031">
    <property type="component" value="Unassembled WGS sequence"/>
</dbReference>